<keyword evidence="2" id="KW-1133">Transmembrane helix</keyword>
<feature type="transmembrane region" description="Helical" evidence="2">
    <location>
        <begin position="34"/>
        <end position="56"/>
    </location>
</feature>
<evidence type="ECO:0000313" key="5">
    <source>
        <dbReference type="Proteomes" id="UP001231941"/>
    </source>
</evidence>
<dbReference type="InterPro" id="IPR016047">
    <property type="entry name" value="M23ase_b-sheet_dom"/>
</dbReference>
<keyword evidence="1" id="KW-0175">Coiled coil</keyword>
<proteinExistence type="predicted"/>
<organism evidence="4 5">
    <name type="scientific">Chengkuizengella axinellae</name>
    <dbReference type="NCBI Taxonomy" id="3064388"/>
    <lineage>
        <taxon>Bacteria</taxon>
        <taxon>Bacillati</taxon>
        <taxon>Bacillota</taxon>
        <taxon>Bacilli</taxon>
        <taxon>Bacillales</taxon>
        <taxon>Paenibacillaceae</taxon>
        <taxon>Chengkuizengella</taxon>
    </lineage>
</organism>
<feature type="coiled-coil region" evidence="1">
    <location>
        <begin position="64"/>
        <end position="133"/>
    </location>
</feature>
<accession>A0ABT9J4Y9</accession>
<dbReference type="RefSeq" id="WP_305993976.1">
    <property type="nucleotide sequence ID" value="NZ_JAVAMP010000017.1"/>
</dbReference>
<dbReference type="InterPro" id="IPR011055">
    <property type="entry name" value="Dup_hybrid_motif"/>
</dbReference>
<dbReference type="SUPFAM" id="SSF51261">
    <property type="entry name" value="Duplicated hybrid motif"/>
    <property type="match status" value="1"/>
</dbReference>
<protein>
    <submittedName>
        <fullName evidence="4">Peptidoglycan DD-metalloendopeptidase family protein</fullName>
    </submittedName>
</protein>
<dbReference type="PANTHER" id="PTHR21666:SF286">
    <property type="entry name" value="LIPOPROTEIN NLPD"/>
    <property type="match status" value="1"/>
</dbReference>
<dbReference type="Gene3D" id="2.70.70.10">
    <property type="entry name" value="Glucose Permease (Domain IIA)"/>
    <property type="match status" value="1"/>
</dbReference>
<sequence length="353" mass="39789">MNKLSKFKWKKKKFTFIILQDANRSSIQFKMLDLVLYSIPVLLGLLILAIFVFSTLHQGAMLKFERVQDSLKNSETEYAKLISQKNQTIESKEKTIAQLQNNLISLSEQSKEIETKLHELKKLENELKKITGTDSTALTKPSNITLEKQSVAALTASSYFSHNNNKLAELGIGGQLIPVHNEGLKELSTNTSEDLTILSEDMDSLLDSLTNTKQEIIEYQQLLSITPSIWPTNHQKITSKFGYRRDPFTNALSFHTGLDIGAYYNDPVYAAANGTISYTGYDRIYGNQITINHSNGVLTRYMHLNKILVQSGEKVEKGQKIGLVGSTGRSTGPHLHYEIVKNGQRQNPMEYIQ</sequence>
<dbReference type="EMBL" id="JAVAMP010000017">
    <property type="protein sequence ID" value="MDP5276667.1"/>
    <property type="molecule type" value="Genomic_DNA"/>
</dbReference>
<keyword evidence="5" id="KW-1185">Reference proteome</keyword>
<keyword evidence="2" id="KW-0472">Membrane</keyword>
<gene>
    <name evidence="4" type="ORF">Q5Y73_21470</name>
</gene>
<reference evidence="4 5" key="1">
    <citation type="submission" date="2023-08" db="EMBL/GenBank/DDBJ databases">
        <authorList>
            <person name="Park J.-S."/>
        </authorList>
    </citation>
    <scope>NUCLEOTIDE SEQUENCE [LARGE SCALE GENOMIC DNA]</scope>
    <source>
        <strain evidence="4 5">2205SS18-9</strain>
    </source>
</reference>
<evidence type="ECO:0000259" key="3">
    <source>
        <dbReference type="Pfam" id="PF01551"/>
    </source>
</evidence>
<evidence type="ECO:0000313" key="4">
    <source>
        <dbReference type="EMBL" id="MDP5276667.1"/>
    </source>
</evidence>
<evidence type="ECO:0000256" key="1">
    <source>
        <dbReference type="SAM" id="Coils"/>
    </source>
</evidence>
<feature type="domain" description="M23ase beta-sheet core" evidence="3">
    <location>
        <begin position="254"/>
        <end position="348"/>
    </location>
</feature>
<dbReference type="InterPro" id="IPR050570">
    <property type="entry name" value="Cell_wall_metabolism_enzyme"/>
</dbReference>
<comment type="caution">
    <text evidence="4">The sequence shown here is derived from an EMBL/GenBank/DDBJ whole genome shotgun (WGS) entry which is preliminary data.</text>
</comment>
<dbReference type="CDD" id="cd12797">
    <property type="entry name" value="M23_peptidase"/>
    <property type="match status" value="1"/>
</dbReference>
<keyword evidence="2" id="KW-0812">Transmembrane</keyword>
<dbReference type="Pfam" id="PF01551">
    <property type="entry name" value="Peptidase_M23"/>
    <property type="match status" value="1"/>
</dbReference>
<dbReference type="Proteomes" id="UP001231941">
    <property type="component" value="Unassembled WGS sequence"/>
</dbReference>
<dbReference type="PANTHER" id="PTHR21666">
    <property type="entry name" value="PEPTIDASE-RELATED"/>
    <property type="match status" value="1"/>
</dbReference>
<evidence type="ECO:0000256" key="2">
    <source>
        <dbReference type="SAM" id="Phobius"/>
    </source>
</evidence>
<name>A0ABT9J4Y9_9BACL</name>